<dbReference type="RefSeq" id="WP_147742742.1">
    <property type="nucleotide sequence ID" value="NZ_VRUR01000001.1"/>
</dbReference>
<comment type="caution">
    <text evidence="1">The sequence shown here is derived from an EMBL/GenBank/DDBJ whole genome shotgun (WGS) entry which is preliminary data.</text>
</comment>
<protein>
    <submittedName>
        <fullName evidence="1">Nuclear transport factor 2 family protein</fullName>
    </submittedName>
</protein>
<proteinExistence type="predicted"/>
<dbReference type="Gene3D" id="3.10.450.50">
    <property type="match status" value="1"/>
</dbReference>
<gene>
    <name evidence="1" type="ORF">FVB32_07535</name>
</gene>
<sequence length="122" mass="14120">MYTESIKEIEGLITHYFEGVFNGDTDKLESCFHENAYLYGDIKGMDYLKSVAEYLEGVKSRQSPNDLNEALKMKIIGIDIMGKIAMAKLHVPMLGYNYYDYLSLSHINNEWKIVNKLFIHVE</sequence>
<dbReference type="SUPFAM" id="SSF54427">
    <property type="entry name" value="NTF2-like"/>
    <property type="match status" value="1"/>
</dbReference>
<dbReference type="InterPro" id="IPR039437">
    <property type="entry name" value="FrzH/put_lumazine-bd"/>
</dbReference>
<dbReference type="AlphaFoldDB" id="A0A5C8V9P2"/>
<dbReference type="Pfam" id="PF12893">
    <property type="entry name" value="Lumazine_bd_2"/>
    <property type="match status" value="1"/>
</dbReference>
<name>A0A5C8V9P2_9FLAO</name>
<accession>A0A5C8V9P2</accession>
<organism evidence="1 2">
    <name type="scientific">Flagellimonas hymeniacidonis</name>
    <dbReference type="NCBI Taxonomy" id="2603628"/>
    <lineage>
        <taxon>Bacteria</taxon>
        <taxon>Pseudomonadati</taxon>
        <taxon>Bacteroidota</taxon>
        <taxon>Flavobacteriia</taxon>
        <taxon>Flavobacteriales</taxon>
        <taxon>Flavobacteriaceae</taxon>
        <taxon>Flagellimonas</taxon>
    </lineage>
</organism>
<dbReference type="EMBL" id="VRUR01000001">
    <property type="protein sequence ID" value="TXN38136.1"/>
    <property type="molecule type" value="Genomic_DNA"/>
</dbReference>
<keyword evidence="2" id="KW-1185">Reference proteome</keyword>
<dbReference type="Proteomes" id="UP000321456">
    <property type="component" value="Unassembled WGS sequence"/>
</dbReference>
<dbReference type="InterPro" id="IPR032710">
    <property type="entry name" value="NTF2-like_dom_sf"/>
</dbReference>
<evidence type="ECO:0000313" key="2">
    <source>
        <dbReference type="Proteomes" id="UP000321456"/>
    </source>
</evidence>
<evidence type="ECO:0000313" key="1">
    <source>
        <dbReference type="EMBL" id="TXN38136.1"/>
    </source>
</evidence>
<reference evidence="1 2" key="1">
    <citation type="submission" date="2019-08" db="EMBL/GenBank/DDBJ databases">
        <title>Professor.</title>
        <authorList>
            <person name="Park J.S."/>
        </authorList>
    </citation>
    <scope>NUCLEOTIDE SEQUENCE [LARGE SCALE GENOMIC DNA]</scope>
    <source>
        <strain evidence="1 2">176CP5-101</strain>
    </source>
</reference>